<evidence type="ECO:0000259" key="1">
    <source>
        <dbReference type="Pfam" id="PF12680"/>
    </source>
</evidence>
<sequence>MATIPELMQANLLEVFNERDAERRRAAVARTYVADVDFSDPEGTVTGHEAVDEKARDLLDRSPGFVFTPDGPVRVARDLGHLAWGFGPEGEPPVVRGMDIALVEDGLIARLYTLLLTD</sequence>
<dbReference type="Proteomes" id="UP001143463">
    <property type="component" value="Unassembled WGS sequence"/>
</dbReference>
<dbReference type="InterPro" id="IPR032710">
    <property type="entry name" value="NTF2-like_dom_sf"/>
</dbReference>
<gene>
    <name evidence="2" type="ORF">GCM10017577_51990</name>
</gene>
<name>A0A9W6NYQ6_9PSEU</name>
<protein>
    <recommendedName>
        <fullName evidence="1">SnoaL-like domain-containing protein</fullName>
    </recommendedName>
</protein>
<dbReference type="Gene3D" id="3.10.450.50">
    <property type="match status" value="1"/>
</dbReference>
<feature type="domain" description="SnoaL-like" evidence="1">
    <location>
        <begin position="12"/>
        <end position="110"/>
    </location>
</feature>
<evidence type="ECO:0000313" key="2">
    <source>
        <dbReference type="EMBL" id="GLL14053.1"/>
    </source>
</evidence>
<dbReference type="AlphaFoldDB" id="A0A9W6NYQ6"/>
<dbReference type="EMBL" id="BSFQ01000028">
    <property type="protein sequence ID" value="GLL14053.1"/>
    <property type="molecule type" value="Genomic_DNA"/>
</dbReference>
<dbReference type="RefSeq" id="WP_037050951.1">
    <property type="nucleotide sequence ID" value="NZ_BAAAUZ010000024.1"/>
</dbReference>
<proteinExistence type="predicted"/>
<dbReference type="Pfam" id="PF12680">
    <property type="entry name" value="SnoaL_2"/>
    <property type="match status" value="1"/>
</dbReference>
<evidence type="ECO:0000313" key="3">
    <source>
        <dbReference type="Proteomes" id="UP001143463"/>
    </source>
</evidence>
<reference evidence="2" key="2">
    <citation type="submission" date="2023-01" db="EMBL/GenBank/DDBJ databases">
        <authorList>
            <person name="Sun Q."/>
            <person name="Evtushenko L."/>
        </authorList>
    </citation>
    <scope>NUCLEOTIDE SEQUENCE</scope>
    <source>
        <strain evidence="2">VKM Ac-1069</strain>
    </source>
</reference>
<organism evidence="2 3">
    <name type="scientific">Pseudonocardia halophobica</name>
    <dbReference type="NCBI Taxonomy" id="29401"/>
    <lineage>
        <taxon>Bacteria</taxon>
        <taxon>Bacillati</taxon>
        <taxon>Actinomycetota</taxon>
        <taxon>Actinomycetes</taxon>
        <taxon>Pseudonocardiales</taxon>
        <taxon>Pseudonocardiaceae</taxon>
        <taxon>Pseudonocardia</taxon>
    </lineage>
</organism>
<keyword evidence="3" id="KW-1185">Reference proteome</keyword>
<dbReference type="InterPro" id="IPR037401">
    <property type="entry name" value="SnoaL-like"/>
</dbReference>
<reference evidence="2" key="1">
    <citation type="journal article" date="2014" name="Int. J. Syst. Evol. Microbiol.">
        <title>Complete genome sequence of Corynebacterium casei LMG S-19264T (=DSM 44701T), isolated from a smear-ripened cheese.</title>
        <authorList>
            <consortium name="US DOE Joint Genome Institute (JGI-PGF)"/>
            <person name="Walter F."/>
            <person name="Albersmeier A."/>
            <person name="Kalinowski J."/>
            <person name="Ruckert C."/>
        </authorList>
    </citation>
    <scope>NUCLEOTIDE SEQUENCE</scope>
    <source>
        <strain evidence="2">VKM Ac-1069</strain>
    </source>
</reference>
<dbReference type="SUPFAM" id="SSF54427">
    <property type="entry name" value="NTF2-like"/>
    <property type="match status" value="1"/>
</dbReference>
<accession>A0A9W6NYQ6</accession>
<comment type="caution">
    <text evidence="2">The sequence shown here is derived from an EMBL/GenBank/DDBJ whole genome shotgun (WGS) entry which is preliminary data.</text>
</comment>